<dbReference type="PANTHER" id="PTHR40032">
    <property type="entry name" value="EXPORTED PROTEIN-RELATED"/>
    <property type="match status" value="1"/>
</dbReference>
<evidence type="ECO:0000259" key="2">
    <source>
        <dbReference type="Pfam" id="PF12671"/>
    </source>
</evidence>
<protein>
    <recommendedName>
        <fullName evidence="2">Putative amidase domain-containing protein</fullName>
    </recommendedName>
</protein>
<gene>
    <name evidence="3" type="ORF">HF857_10805</name>
</gene>
<name>A0A7X9NNL3_9ENTE</name>
<evidence type="ECO:0000313" key="3">
    <source>
        <dbReference type="EMBL" id="NME50691.1"/>
    </source>
</evidence>
<dbReference type="InterPro" id="IPR024301">
    <property type="entry name" value="Amidase_6"/>
</dbReference>
<proteinExistence type="predicted"/>
<sequence length="330" mass="38008">MKKFVLCLSVLSSLFICTLTNNIHAEEGMSIEDVVISETNKPVTFSYDLNQRLADVKIRLDNIILQNYNISPDKYSPEYIEILNKISLNPSLLNTTEEERRAFSALSTLYIGRITSSIYEDMSDDEKRIIDETENNLLNNTFLEIRNDNIKKFKDIKESKKHSRRKRSVSNFYEPPATEYALKYALDGNGAYKFIYGKDCTNFASQIMQAGGMIQSYTSNSSGYKWYYSNAFAHSKSWTWAHGFMQYWTAEGARTASFTSTSSAIPHIRKGNFIGYWDKSLFEFSHMAYVNNVSNGKVYICQHTINRKNALWNNIDWKSDYRSITILSVG</sequence>
<evidence type="ECO:0000313" key="4">
    <source>
        <dbReference type="Proteomes" id="UP000588071"/>
    </source>
</evidence>
<accession>A0A7X9NNL3</accession>
<dbReference type="PANTHER" id="PTHR40032:SF1">
    <property type="entry name" value="EXPORTED PROTEIN"/>
    <property type="match status" value="1"/>
</dbReference>
<feature type="signal peptide" evidence="1">
    <location>
        <begin position="1"/>
        <end position="25"/>
    </location>
</feature>
<dbReference type="AlphaFoldDB" id="A0A7X9NNL3"/>
<dbReference type="EMBL" id="JABAFV010000026">
    <property type="protein sequence ID" value="NME50691.1"/>
    <property type="molecule type" value="Genomic_DNA"/>
</dbReference>
<reference evidence="3 4" key="1">
    <citation type="submission" date="2020-04" db="EMBL/GenBank/DDBJ databases">
        <authorList>
            <person name="Hitch T.C.A."/>
            <person name="Wylensek D."/>
            <person name="Clavel T."/>
        </authorList>
    </citation>
    <scope>NUCLEOTIDE SEQUENCE [LARGE SCALE GENOMIC DNA]</scope>
    <source>
        <strain evidence="3 4">WCA-380-WT-3C</strain>
    </source>
</reference>
<comment type="caution">
    <text evidence="3">The sequence shown here is derived from an EMBL/GenBank/DDBJ whole genome shotgun (WGS) entry which is preliminary data.</text>
</comment>
<evidence type="ECO:0000256" key="1">
    <source>
        <dbReference type="SAM" id="SignalP"/>
    </source>
</evidence>
<keyword evidence="1" id="KW-0732">Signal</keyword>
<organism evidence="3 4">
    <name type="scientific">Enterococcus cecorum</name>
    <dbReference type="NCBI Taxonomy" id="44008"/>
    <lineage>
        <taxon>Bacteria</taxon>
        <taxon>Bacillati</taxon>
        <taxon>Bacillota</taxon>
        <taxon>Bacilli</taxon>
        <taxon>Lactobacillales</taxon>
        <taxon>Enterococcaceae</taxon>
        <taxon>Enterococcus</taxon>
    </lineage>
</organism>
<dbReference type="RefSeq" id="WP_168931870.1">
    <property type="nucleotide sequence ID" value="NZ_JABAFV010000026.1"/>
</dbReference>
<feature type="domain" description="Putative amidase" evidence="2">
    <location>
        <begin position="177"/>
        <end position="320"/>
    </location>
</feature>
<dbReference type="Pfam" id="PF12671">
    <property type="entry name" value="Amidase_6"/>
    <property type="match status" value="1"/>
</dbReference>
<feature type="chain" id="PRO_5031149178" description="Putative amidase domain-containing protein" evidence="1">
    <location>
        <begin position="26"/>
        <end position="330"/>
    </location>
</feature>
<dbReference type="Proteomes" id="UP000588071">
    <property type="component" value="Unassembled WGS sequence"/>
</dbReference>